<dbReference type="Gene3D" id="1.10.150.130">
    <property type="match status" value="1"/>
</dbReference>
<dbReference type="InterPro" id="IPR013762">
    <property type="entry name" value="Integrase-like_cat_sf"/>
</dbReference>
<keyword evidence="2" id="KW-0233">DNA recombination</keyword>
<feature type="region of interest" description="Disordered" evidence="3">
    <location>
        <begin position="1"/>
        <end position="30"/>
    </location>
</feature>
<dbReference type="PANTHER" id="PTHR34605">
    <property type="entry name" value="PHAGE_INTEGRASE DOMAIN-CONTAINING PROTEIN"/>
    <property type="match status" value="1"/>
</dbReference>
<dbReference type="InterPro" id="IPR052925">
    <property type="entry name" value="Phage_Integrase-like_Recomb"/>
</dbReference>
<dbReference type="SUPFAM" id="SSF56349">
    <property type="entry name" value="DNA breaking-rejoining enzymes"/>
    <property type="match status" value="1"/>
</dbReference>
<dbReference type="SUPFAM" id="SSF47823">
    <property type="entry name" value="lambda integrase-like, N-terminal domain"/>
    <property type="match status" value="1"/>
</dbReference>
<proteinExistence type="predicted"/>
<dbReference type="Pfam" id="PF00589">
    <property type="entry name" value="Phage_integrase"/>
    <property type="match status" value="1"/>
</dbReference>
<dbReference type="PANTHER" id="PTHR34605:SF3">
    <property type="entry name" value="P CELL-TYPE AGGLUTINATION PROTEIN MAP4-LIKE-RELATED"/>
    <property type="match status" value="1"/>
</dbReference>
<keyword evidence="1" id="KW-0238">DNA-binding</keyword>
<feature type="domain" description="Tyr recombinase" evidence="4">
    <location>
        <begin position="162"/>
        <end position="352"/>
    </location>
</feature>
<accession>A0ABP8XJU2</accession>
<dbReference type="PROSITE" id="PS51898">
    <property type="entry name" value="TYR_RECOMBINASE"/>
    <property type="match status" value="1"/>
</dbReference>
<comment type="caution">
    <text evidence="5">The sequence shown here is derived from an EMBL/GenBank/DDBJ whole genome shotgun (WGS) entry which is preliminary data.</text>
</comment>
<dbReference type="Gene3D" id="1.10.443.10">
    <property type="entry name" value="Intergrase catalytic core"/>
    <property type="match status" value="1"/>
</dbReference>
<name>A0ABP8XJU2_9PSEU</name>
<evidence type="ECO:0000256" key="2">
    <source>
        <dbReference type="ARBA" id="ARBA00023172"/>
    </source>
</evidence>
<dbReference type="InterPro" id="IPR002104">
    <property type="entry name" value="Integrase_catalytic"/>
</dbReference>
<keyword evidence="6" id="KW-1185">Reference proteome</keyword>
<evidence type="ECO:0000256" key="1">
    <source>
        <dbReference type="ARBA" id="ARBA00023125"/>
    </source>
</evidence>
<reference evidence="6" key="1">
    <citation type="journal article" date="2019" name="Int. J. Syst. Evol. Microbiol.">
        <title>The Global Catalogue of Microorganisms (GCM) 10K type strain sequencing project: providing services to taxonomists for standard genome sequencing and annotation.</title>
        <authorList>
            <consortium name="The Broad Institute Genomics Platform"/>
            <consortium name="The Broad Institute Genome Sequencing Center for Infectious Disease"/>
            <person name="Wu L."/>
            <person name="Ma J."/>
        </authorList>
    </citation>
    <scope>NUCLEOTIDE SEQUENCE [LARGE SCALE GENOMIC DNA]</scope>
    <source>
        <strain evidence="6">JCM 18055</strain>
    </source>
</reference>
<sequence>MPVTGRGAALTPRATAAPRRRPLPGAPASDLDRDAAVRVDALDAAADRYLDAERVASTREAYARDWAAWEDYTRWAGIPLLSGGRGALVGFVLWLEQGAPRIGRQPGPPAAPATIRRRLAGALHGLRRFGADVDPRGPAAAREALTIYRRRLAADGVSRGRGQAHAVDLRAVLAMSQACPDTRRGRRDRAMLTIGFYGATRASDQAHLLTTDVTVEQNGIVLDVRVGKTTGRSALPRRRHPLLCPRSAWLAWLRAGGHTAGPAFRRIDRHDTVRDEPLSPDAVTAVIARAGERAGLPYPVTCHSLRAGFATESYRAGASLLDIATQGRWAPGSQELFRYVRTVDQWRHNAADGLDLDPG</sequence>
<dbReference type="Proteomes" id="UP001500325">
    <property type="component" value="Unassembled WGS sequence"/>
</dbReference>
<gene>
    <name evidence="5" type="ORF">GCM10023215_55240</name>
</gene>
<evidence type="ECO:0000259" key="4">
    <source>
        <dbReference type="PROSITE" id="PS51898"/>
    </source>
</evidence>
<organism evidence="5 6">
    <name type="scientific">Pseudonocardia yuanmonensis</name>
    <dbReference type="NCBI Taxonomy" id="1095914"/>
    <lineage>
        <taxon>Bacteria</taxon>
        <taxon>Bacillati</taxon>
        <taxon>Actinomycetota</taxon>
        <taxon>Actinomycetes</taxon>
        <taxon>Pseudonocardiales</taxon>
        <taxon>Pseudonocardiaceae</taxon>
        <taxon>Pseudonocardia</taxon>
    </lineage>
</organism>
<evidence type="ECO:0000313" key="5">
    <source>
        <dbReference type="EMBL" id="GAA4707320.1"/>
    </source>
</evidence>
<dbReference type="EMBL" id="BAABIC010000024">
    <property type="protein sequence ID" value="GAA4707320.1"/>
    <property type="molecule type" value="Genomic_DNA"/>
</dbReference>
<protein>
    <submittedName>
        <fullName evidence="5">Site-specific integrase</fullName>
    </submittedName>
</protein>
<evidence type="ECO:0000256" key="3">
    <source>
        <dbReference type="SAM" id="MobiDB-lite"/>
    </source>
</evidence>
<dbReference type="InterPro" id="IPR010998">
    <property type="entry name" value="Integrase_recombinase_N"/>
</dbReference>
<dbReference type="InterPro" id="IPR011010">
    <property type="entry name" value="DNA_brk_join_enz"/>
</dbReference>
<evidence type="ECO:0000313" key="6">
    <source>
        <dbReference type="Proteomes" id="UP001500325"/>
    </source>
</evidence>
<feature type="compositionally biased region" description="Low complexity" evidence="3">
    <location>
        <begin position="1"/>
        <end position="17"/>
    </location>
</feature>